<proteinExistence type="evidence at transcript level"/>
<dbReference type="InterPro" id="IPR049342">
    <property type="entry name" value="TRAF1-6_MATH_dom"/>
</dbReference>
<name>A0A023FZM3_AMBPA</name>
<feature type="domain" description="TRAF1-6 MATH" evidence="1">
    <location>
        <begin position="190"/>
        <end position="290"/>
    </location>
</feature>
<dbReference type="InterPro" id="IPR008974">
    <property type="entry name" value="TRAF-like"/>
</dbReference>
<dbReference type="Gene3D" id="2.60.210.10">
    <property type="entry name" value="Apoptosis, Tumor Necrosis Factor Receptor Associated Protein 2, Chain A"/>
    <property type="match status" value="1"/>
</dbReference>
<dbReference type="Pfam" id="PF21355">
    <property type="entry name" value="TRAF-mep_MATH"/>
    <property type="match status" value="1"/>
</dbReference>
<accession>A0A023FZM3</accession>
<sequence length="290" mass="32586">QERSAVPNSFRPDFEKQAGQLKGSLERMSVDINTHGDKLNEISHSMNAFRETLGQELAAAVQNTESLKQTLCQLSASNAEIKGCLVPRSDTVNLVFTEMSRVEKALKDDLSNVAAGAAGKLLQIKAGLDDAEAQRKENSQKTLECISKVLQLAKLQTAWCEFFVSSVNYSQDKALSEDSCWCYSKKVYLRGYHLSPGLGFKKEGHVVKLHACIKLHKGDMDDVIQWPLEHKIKVSVIHPKGIATRKMELQPFRCHRYNQKPENSSNYGVYFPEKSLYLTDLMDNGFIEDD</sequence>
<protein>
    <recommendedName>
        <fullName evidence="1">TRAF1-6 MATH domain-containing protein</fullName>
    </recommendedName>
</protein>
<evidence type="ECO:0000313" key="2">
    <source>
        <dbReference type="EMBL" id="JAC26934.1"/>
    </source>
</evidence>
<feature type="non-terminal residue" evidence="2">
    <location>
        <position position="1"/>
    </location>
</feature>
<dbReference type="AlphaFoldDB" id="A0A023FZM3"/>
<reference evidence="2" key="1">
    <citation type="submission" date="2014-03" db="EMBL/GenBank/DDBJ databases">
        <title>The sialotranscriptome of Amblyomma triste, Amblyomma parvum and Amblyomma cajennense ticks, uncovered by 454-based RNA-seq.</title>
        <authorList>
            <person name="Garcia G.R."/>
            <person name="Gardinassi L.G."/>
            <person name="Ribeiro J.M."/>
            <person name="Anatrielo E."/>
            <person name="Ferreira B.R."/>
            <person name="Moreira H.N."/>
            <person name="Mafra C."/>
            <person name="Olegario M.M."/>
            <person name="Szabo P.J."/>
            <person name="Miranda-Santos I.K."/>
            <person name="Maruyama S.R."/>
        </authorList>
    </citation>
    <scope>NUCLEOTIDE SEQUENCE</scope>
    <source>
        <strain evidence="2">Araguapaz</strain>
        <tissue evidence="2">Salivary glands</tissue>
    </source>
</reference>
<evidence type="ECO:0000259" key="1">
    <source>
        <dbReference type="Pfam" id="PF21355"/>
    </source>
</evidence>
<organism evidence="2">
    <name type="scientific">Amblyomma parvum</name>
    <name type="common">South American tick</name>
    <dbReference type="NCBI Taxonomy" id="251391"/>
    <lineage>
        <taxon>Eukaryota</taxon>
        <taxon>Metazoa</taxon>
        <taxon>Ecdysozoa</taxon>
        <taxon>Arthropoda</taxon>
        <taxon>Chelicerata</taxon>
        <taxon>Arachnida</taxon>
        <taxon>Acari</taxon>
        <taxon>Parasitiformes</taxon>
        <taxon>Ixodida</taxon>
        <taxon>Ixodoidea</taxon>
        <taxon>Ixodidae</taxon>
        <taxon>Amblyomminae</taxon>
        <taxon>Amblyomma</taxon>
    </lineage>
</organism>
<feature type="non-terminal residue" evidence="2">
    <location>
        <position position="290"/>
    </location>
</feature>
<dbReference type="EMBL" id="GBBL01000386">
    <property type="protein sequence ID" value="JAC26934.1"/>
    <property type="molecule type" value="mRNA"/>
</dbReference>